<dbReference type="PANTHER" id="PTHR12681">
    <property type="entry name" value="ZINC FINGER-CONTAINING PROTEIN P48ZNF"/>
    <property type="match status" value="1"/>
</dbReference>
<evidence type="ECO:0000256" key="4">
    <source>
        <dbReference type="ARBA" id="ARBA00022833"/>
    </source>
</evidence>
<dbReference type="Pfam" id="PF00642">
    <property type="entry name" value="zf-CCCH"/>
    <property type="match status" value="1"/>
</dbReference>
<evidence type="ECO:0000256" key="1">
    <source>
        <dbReference type="ARBA" id="ARBA00010043"/>
    </source>
</evidence>
<feature type="region of interest" description="Disordered" evidence="6">
    <location>
        <begin position="264"/>
        <end position="334"/>
    </location>
</feature>
<dbReference type="SUPFAM" id="SSF90229">
    <property type="entry name" value="CCCH zinc finger"/>
    <property type="match status" value="1"/>
</dbReference>
<dbReference type="Proteomes" id="UP001381693">
    <property type="component" value="Unassembled WGS sequence"/>
</dbReference>
<feature type="region of interest" description="Disordered" evidence="6">
    <location>
        <begin position="55"/>
        <end position="76"/>
    </location>
</feature>
<dbReference type="GO" id="GO:0003729">
    <property type="term" value="F:mRNA binding"/>
    <property type="evidence" value="ECO:0007669"/>
    <property type="project" value="TreeGrafter"/>
</dbReference>
<dbReference type="GO" id="GO:0008270">
    <property type="term" value="F:zinc ion binding"/>
    <property type="evidence" value="ECO:0007669"/>
    <property type="project" value="UniProtKB-KW"/>
</dbReference>
<dbReference type="PANTHER" id="PTHR12681:SF0">
    <property type="entry name" value="ZINC FINGER CCCH DOMAIN-CONTAINING PROTEIN 15"/>
    <property type="match status" value="1"/>
</dbReference>
<gene>
    <name evidence="8" type="ORF">SK128_017852</name>
</gene>
<feature type="domain" description="C3H1-type" evidence="7">
    <location>
        <begin position="172"/>
        <end position="209"/>
    </location>
</feature>
<reference evidence="8 9" key="1">
    <citation type="submission" date="2023-11" db="EMBL/GenBank/DDBJ databases">
        <title>Halocaridina rubra genome assembly.</title>
        <authorList>
            <person name="Smith C."/>
        </authorList>
    </citation>
    <scope>NUCLEOTIDE SEQUENCE [LARGE SCALE GENOMIC DNA]</scope>
    <source>
        <strain evidence="8">EP-1</strain>
        <tissue evidence="8">Whole</tissue>
    </source>
</reference>
<evidence type="ECO:0000313" key="9">
    <source>
        <dbReference type="Proteomes" id="UP001381693"/>
    </source>
</evidence>
<feature type="zinc finger region" description="C3H1-type" evidence="5">
    <location>
        <begin position="172"/>
        <end position="209"/>
    </location>
</feature>
<feature type="compositionally biased region" description="Basic and acidic residues" evidence="6">
    <location>
        <begin position="264"/>
        <end position="281"/>
    </location>
</feature>
<feature type="compositionally biased region" description="Basic and acidic residues" evidence="6">
    <location>
        <begin position="15"/>
        <end position="31"/>
    </location>
</feature>
<dbReference type="InterPro" id="IPR032378">
    <property type="entry name" value="ZC3H15/TMA46_C"/>
</dbReference>
<dbReference type="Gene3D" id="4.10.1000.10">
    <property type="entry name" value="Zinc finger, CCCH-type"/>
    <property type="match status" value="1"/>
</dbReference>
<feature type="region of interest" description="Disordered" evidence="6">
    <location>
        <begin position="1"/>
        <end position="32"/>
    </location>
</feature>
<evidence type="ECO:0000256" key="5">
    <source>
        <dbReference type="PROSITE-ProRule" id="PRU00723"/>
    </source>
</evidence>
<dbReference type="SMART" id="SM00356">
    <property type="entry name" value="ZnF_C3H1"/>
    <property type="match status" value="2"/>
</dbReference>
<evidence type="ECO:0000313" key="8">
    <source>
        <dbReference type="EMBL" id="KAK7082346.1"/>
    </source>
</evidence>
<organism evidence="8 9">
    <name type="scientific">Halocaridina rubra</name>
    <name type="common">Hawaiian red shrimp</name>
    <dbReference type="NCBI Taxonomy" id="373956"/>
    <lineage>
        <taxon>Eukaryota</taxon>
        <taxon>Metazoa</taxon>
        <taxon>Ecdysozoa</taxon>
        <taxon>Arthropoda</taxon>
        <taxon>Crustacea</taxon>
        <taxon>Multicrustacea</taxon>
        <taxon>Malacostraca</taxon>
        <taxon>Eumalacostraca</taxon>
        <taxon>Eucarida</taxon>
        <taxon>Decapoda</taxon>
        <taxon>Pleocyemata</taxon>
        <taxon>Caridea</taxon>
        <taxon>Atyoidea</taxon>
        <taxon>Atyidae</taxon>
        <taxon>Halocaridina</taxon>
    </lineage>
</organism>
<keyword evidence="2 5" id="KW-0479">Metal-binding</keyword>
<dbReference type="InterPro" id="IPR000571">
    <property type="entry name" value="Znf_CCCH"/>
</dbReference>
<dbReference type="AlphaFoldDB" id="A0AAN8XGB6"/>
<protein>
    <recommendedName>
        <fullName evidence="7">C3H1-type domain-containing protein</fullName>
    </recommendedName>
</protein>
<accession>A0AAN8XGB6</accession>
<comment type="caution">
    <text evidence="8">The sequence shown here is derived from an EMBL/GenBank/DDBJ whole genome shotgun (WGS) entry which is preliminary data.</text>
</comment>
<name>A0AAN8XGB6_HALRR</name>
<dbReference type="EMBL" id="JAXCGZ010004064">
    <property type="protein sequence ID" value="KAK7082346.1"/>
    <property type="molecule type" value="Genomic_DNA"/>
</dbReference>
<feature type="zinc finger region" description="C3H1-type" evidence="5">
    <location>
        <begin position="100"/>
        <end position="127"/>
    </location>
</feature>
<evidence type="ECO:0000259" key="7">
    <source>
        <dbReference type="PROSITE" id="PS50103"/>
    </source>
</evidence>
<evidence type="ECO:0000256" key="3">
    <source>
        <dbReference type="ARBA" id="ARBA00022771"/>
    </source>
</evidence>
<evidence type="ECO:0000256" key="6">
    <source>
        <dbReference type="SAM" id="MobiDB-lite"/>
    </source>
</evidence>
<dbReference type="InterPro" id="IPR036855">
    <property type="entry name" value="Znf_CCCH_sf"/>
</dbReference>
<comment type="similarity">
    <text evidence="1">Belongs to the ZC3H15/TMA46 family.</text>
</comment>
<dbReference type="GO" id="GO:0002181">
    <property type="term" value="P:cytoplasmic translation"/>
    <property type="evidence" value="ECO:0007669"/>
    <property type="project" value="TreeGrafter"/>
</dbReference>
<feature type="region of interest" description="Disordered" evidence="6">
    <location>
        <begin position="365"/>
        <end position="428"/>
    </location>
</feature>
<keyword evidence="4 5" id="KW-0862">Zinc</keyword>
<sequence>MPPKNAQKGGAATSKKTDQKKKDKIIEDKTFGLKNKKGAKQQKFIQQVQHQVKFGGNKSAKELEKEKENQLKKKEDKKKELAEINALFKPVQQMAAKGTDPKSILCAFFKQGTCGKGAKCKFSHDLAVERKSEKRSAYVDMRDTDAETSEYWDEEKLKDVVEKKHGKEKNRPTTEIVCRYFLDAVENGKYGWFWECPNGNGCIYRHALPPGFVLKKDRKKMDKQREEISLEDLIERERAALGVNTTKVTLETFLAWKKRKLKEKEDEQKRDSEKKKKDYNMGRDVGLSGREMFTFNPDLASGGDDLEEGDESFDVRNMSKDPEEEEEDVKYKEISVNDLLSEYQEAEEASNMSIANPDRLQQLREEIVLDSVRNADNNTSDGDESQEIEGAVGGDDEEASVDIDEDLFDGDDEDLEELEEQLEDMTVS</sequence>
<evidence type="ECO:0000256" key="2">
    <source>
        <dbReference type="ARBA" id="ARBA00022723"/>
    </source>
</evidence>
<proteinExistence type="inferred from homology"/>
<feature type="compositionally biased region" description="Basic and acidic residues" evidence="6">
    <location>
        <begin position="59"/>
        <end position="76"/>
    </location>
</feature>
<dbReference type="GO" id="GO:0005829">
    <property type="term" value="C:cytosol"/>
    <property type="evidence" value="ECO:0007669"/>
    <property type="project" value="TreeGrafter"/>
</dbReference>
<feature type="compositionally biased region" description="Acidic residues" evidence="6">
    <location>
        <begin position="394"/>
        <end position="428"/>
    </location>
</feature>
<keyword evidence="9" id="KW-1185">Reference proteome</keyword>
<feature type="domain" description="C3H1-type" evidence="7">
    <location>
        <begin position="100"/>
        <end position="127"/>
    </location>
</feature>
<dbReference type="Gene3D" id="6.20.400.10">
    <property type="match status" value="1"/>
</dbReference>
<dbReference type="PROSITE" id="PS50103">
    <property type="entry name" value="ZF_C3H1"/>
    <property type="match status" value="2"/>
</dbReference>
<keyword evidence="3 5" id="KW-0863">Zinc-finger</keyword>
<dbReference type="Pfam" id="PF16543">
    <property type="entry name" value="DFRP_C"/>
    <property type="match status" value="1"/>
</dbReference>